<feature type="transmembrane region" description="Helical" evidence="2">
    <location>
        <begin position="327"/>
        <end position="346"/>
    </location>
</feature>
<reference evidence="4" key="1">
    <citation type="journal article" date="2016" name="Genome Announc.">
        <title>Genome sequences of three species of Hanseniaspora isolated from spontaneous wine fermentations.</title>
        <authorList>
            <person name="Sternes P.R."/>
            <person name="Lee D."/>
            <person name="Kutyna D.R."/>
            <person name="Borneman A.R."/>
        </authorList>
    </citation>
    <scope>NUCLEOTIDE SEQUENCE [LARGE SCALE GENOMIC DNA]</scope>
    <source>
        <strain evidence="4">AWRI3580</strain>
    </source>
</reference>
<protein>
    <submittedName>
        <fullName evidence="3">N-glycosylation protein EOS1</fullName>
    </submittedName>
</protein>
<dbReference type="EMBL" id="LPNN01000004">
    <property type="protein sequence ID" value="OEJ89261.1"/>
    <property type="molecule type" value="Genomic_DNA"/>
</dbReference>
<dbReference type="InterPro" id="IPR021100">
    <property type="entry name" value="N-glycosylation_EOS1"/>
</dbReference>
<dbReference type="STRING" id="29833.A0A1E5RQT9"/>
<dbReference type="OrthoDB" id="2139606at2759"/>
<dbReference type="AlphaFoldDB" id="A0A1E5RQT9"/>
<proteinExistence type="predicted"/>
<feature type="transmembrane region" description="Helical" evidence="2">
    <location>
        <begin position="367"/>
        <end position="386"/>
    </location>
</feature>
<dbReference type="PRINTS" id="PR02070">
    <property type="entry name" value="NGLYCOSEOS1"/>
</dbReference>
<dbReference type="GO" id="GO:0034599">
    <property type="term" value="P:cellular response to oxidative stress"/>
    <property type="evidence" value="ECO:0007669"/>
    <property type="project" value="InterPro"/>
</dbReference>
<accession>A0A1E5RQT9</accession>
<dbReference type="GO" id="GO:0006487">
    <property type="term" value="P:protein N-linked glycosylation"/>
    <property type="evidence" value="ECO:0007669"/>
    <property type="project" value="TreeGrafter"/>
</dbReference>
<keyword evidence="2" id="KW-0812">Transmembrane</keyword>
<dbReference type="VEuPathDB" id="FungiDB:AWRI3580_g1653"/>
<feature type="region of interest" description="Disordered" evidence="1">
    <location>
        <begin position="69"/>
        <end position="89"/>
    </location>
</feature>
<evidence type="ECO:0000313" key="4">
    <source>
        <dbReference type="Proteomes" id="UP000095358"/>
    </source>
</evidence>
<organism evidence="3 4">
    <name type="scientific">Hanseniaspora uvarum</name>
    <name type="common">Yeast</name>
    <name type="synonym">Kloeckera apiculata</name>
    <dbReference type="NCBI Taxonomy" id="29833"/>
    <lineage>
        <taxon>Eukaryota</taxon>
        <taxon>Fungi</taxon>
        <taxon>Dikarya</taxon>
        <taxon>Ascomycota</taxon>
        <taxon>Saccharomycotina</taxon>
        <taxon>Saccharomycetes</taxon>
        <taxon>Saccharomycodales</taxon>
        <taxon>Saccharomycodaceae</taxon>
        <taxon>Hanseniaspora</taxon>
    </lineage>
</organism>
<dbReference type="PANTHER" id="PTHR28147:SF1">
    <property type="entry name" value="N-GLYCOSYLATION PROTEIN EOS1"/>
    <property type="match status" value="1"/>
</dbReference>
<feature type="transmembrane region" description="Helical" evidence="2">
    <location>
        <begin position="289"/>
        <end position="307"/>
    </location>
</feature>
<evidence type="ECO:0000256" key="2">
    <source>
        <dbReference type="SAM" id="Phobius"/>
    </source>
</evidence>
<feature type="transmembrane region" description="Helical" evidence="2">
    <location>
        <begin position="455"/>
        <end position="478"/>
    </location>
</feature>
<dbReference type="GO" id="GO:0005789">
    <property type="term" value="C:endoplasmic reticulum membrane"/>
    <property type="evidence" value="ECO:0007669"/>
    <property type="project" value="InterPro"/>
</dbReference>
<keyword evidence="4" id="KW-1185">Reference proteome</keyword>
<gene>
    <name evidence="3" type="ORF">AWRI3580_g1653</name>
</gene>
<evidence type="ECO:0000256" key="1">
    <source>
        <dbReference type="SAM" id="MobiDB-lite"/>
    </source>
</evidence>
<evidence type="ECO:0000313" key="3">
    <source>
        <dbReference type="EMBL" id="OEJ89261.1"/>
    </source>
</evidence>
<dbReference type="Proteomes" id="UP000095358">
    <property type="component" value="Unassembled WGS sequence"/>
</dbReference>
<keyword evidence="2" id="KW-0472">Membrane</keyword>
<dbReference type="PANTHER" id="PTHR28147">
    <property type="entry name" value="N-GLYCOSYLATION PROTEIN EOS1"/>
    <property type="match status" value="1"/>
</dbReference>
<sequence>MSDNRGEVNSSIENTIDISSIENNIDINDILKQANINNKQTIEVVIHHHHHHHKQTSEIENKIKTPIHTAQRTSSSSNKSYSTSPSQNLAQSMFNPNTIMSTNYYNKKISTKKKQRKSTSYSVLRDLSLQNLNAAQHFLLAMGRDISFIVPILGLIKSFKKAWDLNMNTLQNSPDLDDMPSFYKTMLFIQQQDTKNLYLFWQNIFNNQFESFNNNTISILSHWKSFLNNLNISDSSKLSSNNLTNGNTFMNNTTSYTNMTNLHNNPIDSSGNITPSYLSAIIRGRSSEFLMCGMWCIVSMYLTYVTLDALMVRWITIYSTTAAILRMLSISLLLIIIELFILKTLSNENQITKGGNKDFKFGGENSLHAWIFISCVLTGVFIWQSFWTSFLQQEKRKNKSSNKDIDKEHTDSEDEDDLDKQNMINLILKDNNSFIKPFTTTLQFWKYTIKKHLDLYSIIVFAVVPVGVASFLTMIVLLRNLFIQRIDVEQLEKIWCEVNKELHV</sequence>
<feature type="compositionally biased region" description="Low complexity" evidence="1">
    <location>
        <begin position="74"/>
        <end position="86"/>
    </location>
</feature>
<dbReference type="Pfam" id="PF12326">
    <property type="entry name" value="EOS1"/>
    <property type="match status" value="1"/>
</dbReference>
<name>A0A1E5RQT9_HANUV</name>
<keyword evidence="2" id="KW-1133">Transmembrane helix</keyword>
<comment type="caution">
    <text evidence="3">The sequence shown here is derived from an EMBL/GenBank/DDBJ whole genome shotgun (WGS) entry which is preliminary data.</text>
</comment>